<evidence type="ECO:0000256" key="1">
    <source>
        <dbReference type="SAM" id="MobiDB-lite"/>
    </source>
</evidence>
<sequence>MSATADAAAAASAPMLRPALRPGSRWTVGVEVLPVGGGGPAAGTGAEWSG</sequence>
<evidence type="ECO:0000313" key="2">
    <source>
        <dbReference type="EMBL" id="MFC0842845.1"/>
    </source>
</evidence>
<protein>
    <submittedName>
        <fullName evidence="2">Uncharacterized protein</fullName>
    </submittedName>
</protein>
<name>A0ABV6TAQ4_9ACTN</name>
<gene>
    <name evidence="2" type="ORF">ACFH04_03695</name>
</gene>
<proteinExistence type="predicted"/>
<dbReference type="EMBL" id="JBHMQV010000001">
    <property type="protein sequence ID" value="MFC0842845.1"/>
    <property type="molecule type" value="Genomic_DNA"/>
</dbReference>
<organism evidence="2 3">
    <name type="scientific">Streptomyces noboritoensis</name>
    <dbReference type="NCBI Taxonomy" id="67337"/>
    <lineage>
        <taxon>Bacteria</taxon>
        <taxon>Bacillati</taxon>
        <taxon>Actinomycetota</taxon>
        <taxon>Actinomycetes</taxon>
        <taxon>Kitasatosporales</taxon>
        <taxon>Streptomycetaceae</taxon>
        <taxon>Streptomyces</taxon>
    </lineage>
</organism>
<evidence type="ECO:0000313" key="3">
    <source>
        <dbReference type="Proteomes" id="UP001589887"/>
    </source>
</evidence>
<feature type="region of interest" description="Disordered" evidence="1">
    <location>
        <begin position="1"/>
        <end position="21"/>
    </location>
</feature>
<dbReference type="Proteomes" id="UP001589887">
    <property type="component" value="Unassembled WGS sequence"/>
</dbReference>
<accession>A0ABV6TAQ4</accession>
<keyword evidence="3" id="KW-1185">Reference proteome</keyword>
<comment type="caution">
    <text evidence="2">The sequence shown here is derived from an EMBL/GenBank/DDBJ whole genome shotgun (WGS) entry which is preliminary data.</text>
</comment>
<reference evidence="2 3" key="1">
    <citation type="submission" date="2024-09" db="EMBL/GenBank/DDBJ databases">
        <authorList>
            <person name="Sun Q."/>
            <person name="Mori K."/>
        </authorList>
    </citation>
    <scope>NUCLEOTIDE SEQUENCE [LARGE SCALE GENOMIC DNA]</scope>
    <source>
        <strain evidence="2 3">JCM 4557</strain>
    </source>
</reference>
<dbReference type="RefSeq" id="WP_394316657.1">
    <property type="nucleotide sequence ID" value="NZ_JBHMQV010000001.1"/>
</dbReference>